<evidence type="ECO:0000256" key="9">
    <source>
        <dbReference type="RuleBase" id="RU366031"/>
    </source>
</evidence>
<evidence type="ECO:0000256" key="6">
    <source>
        <dbReference type="ARBA" id="ARBA00037589"/>
    </source>
</evidence>
<comment type="similarity">
    <text evidence="2 9">Belongs to the uroporphyrinogen-III synthase family.</text>
</comment>
<protein>
    <recommendedName>
        <fullName evidence="7 9">Uroporphyrinogen-III synthase</fullName>
        <ecNumber evidence="3 9">4.2.1.75</ecNumber>
    </recommendedName>
</protein>
<accession>A0ABY1VQJ0</accession>
<name>A0ABY1VQJ0_9ACTO</name>
<dbReference type="RefSeq" id="WP_170166941.1">
    <property type="nucleotide sequence ID" value="NZ_UAPQ01000010.1"/>
</dbReference>
<sequence length="261" mass="26459">MSRALSGCRVLLTRARQGDALALALQDAGAQVEAVALTGAIPGEAAVRERAQGLAASGEAAWLLLTSARTLDFLDLSGLATSMRVGVVGEATAQAVAKALGRRVDLVAGGSAAGMLEAEELADPAVDWRGLSRRVLLPGSAQSSPLLAAGLRARGWQVEVLPVYSTQTVPVTALPEGLAERYQAGNFDVVVVTAGSGARALKELLGTPPVSTVVATLGQPSAQVARDLGLPVPPGAVAQKPRAEALVAAVAAAYEYQGVQA</sequence>
<reference evidence="11 12" key="1">
    <citation type="submission" date="2018-06" db="EMBL/GenBank/DDBJ databases">
        <authorList>
            <consortium name="Pathogen Informatics"/>
            <person name="Doyle S."/>
        </authorList>
    </citation>
    <scope>NUCLEOTIDE SEQUENCE [LARGE SCALE GENOMIC DNA]</scope>
    <source>
        <strain evidence="11 12">NCTC11535</strain>
    </source>
</reference>
<evidence type="ECO:0000256" key="4">
    <source>
        <dbReference type="ARBA" id="ARBA00023239"/>
    </source>
</evidence>
<evidence type="ECO:0000313" key="11">
    <source>
        <dbReference type="EMBL" id="SPT54310.1"/>
    </source>
</evidence>
<dbReference type="CDD" id="cd06578">
    <property type="entry name" value="HemD"/>
    <property type="match status" value="1"/>
</dbReference>
<evidence type="ECO:0000256" key="1">
    <source>
        <dbReference type="ARBA" id="ARBA00004772"/>
    </source>
</evidence>
<comment type="caution">
    <text evidence="11">The sequence shown here is derived from an EMBL/GenBank/DDBJ whole genome shotgun (WGS) entry which is preliminary data.</text>
</comment>
<keyword evidence="5 9" id="KW-0627">Porphyrin biosynthesis</keyword>
<dbReference type="EC" id="4.2.1.75" evidence="3 9"/>
<evidence type="ECO:0000256" key="5">
    <source>
        <dbReference type="ARBA" id="ARBA00023244"/>
    </source>
</evidence>
<comment type="pathway">
    <text evidence="1 9">Porphyrin-containing compound metabolism; protoporphyrin-IX biosynthesis; coproporphyrinogen-III from 5-aminolevulinate: step 3/4.</text>
</comment>
<dbReference type="Pfam" id="PF02602">
    <property type="entry name" value="HEM4"/>
    <property type="match status" value="1"/>
</dbReference>
<comment type="function">
    <text evidence="6 9">Catalyzes cyclization of the linear tetrapyrrole, hydroxymethylbilane, to the macrocyclic uroporphyrinogen III.</text>
</comment>
<keyword evidence="12" id="KW-1185">Reference proteome</keyword>
<dbReference type="SUPFAM" id="SSF69618">
    <property type="entry name" value="HemD-like"/>
    <property type="match status" value="1"/>
</dbReference>
<dbReference type="InterPro" id="IPR039793">
    <property type="entry name" value="UROS/Hem4"/>
</dbReference>
<evidence type="ECO:0000256" key="8">
    <source>
        <dbReference type="ARBA" id="ARBA00048617"/>
    </source>
</evidence>
<evidence type="ECO:0000256" key="7">
    <source>
        <dbReference type="ARBA" id="ARBA00040167"/>
    </source>
</evidence>
<gene>
    <name evidence="11" type="ORF">NCTC11535_02024</name>
</gene>
<dbReference type="PANTHER" id="PTHR38042:SF1">
    <property type="entry name" value="UROPORPHYRINOGEN-III SYNTHASE, CHLOROPLASTIC"/>
    <property type="match status" value="1"/>
</dbReference>
<dbReference type="Proteomes" id="UP000250006">
    <property type="component" value="Unassembled WGS sequence"/>
</dbReference>
<dbReference type="PANTHER" id="PTHR38042">
    <property type="entry name" value="UROPORPHYRINOGEN-III SYNTHASE, CHLOROPLASTIC"/>
    <property type="match status" value="1"/>
</dbReference>
<evidence type="ECO:0000313" key="12">
    <source>
        <dbReference type="Proteomes" id="UP000250006"/>
    </source>
</evidence>
<keyword evidence="4 9" id="KW-0456">Lyase</keyword>
<feature type="domain" description="Tetrapyrrole biosynthesis uroporphyrinogen III synthase" evidence="10">
    <location>
        <begin position="20"/>
        <end position="248"/>
    </location>
</feature>
<dbReference type="InterPro" id="IPR036108">
    <property type="entry name" value="4pyrrol_syn_uPrphyn_synt_sf"/>
</dbReference>
<evidence type="ECO:0000256" key="3">
    <source>
        <dbReference type="ARBA" id="ARBA00013109"/>
    </source>
</evidence>
<proteinExistence type="inferred from homology"/>
<comment type="catalytic activity">
    <reaction evidence="8 9">
        <text>hydroxymethylbilane = uroporphyrinogen III + H2O</text>
        <dbReference type="Rhea" id="RHEA:18965"/>
        <dbReference type="ChEBI" id="CHEBI:15377"/>
        <dbReference type="ChEBI" id="CHEBI:57308"/>
        <dbReference type="ChEBI" id="CHEBI:57845"/>
        <dbReference type="EC" id="4.2.1.75"/>
    </reaction>
</comment>
<dbReference type="EMBL" id="UAPQ01000010">
    <property type="protein sequence ID" value="SPT54310.1"/>
    <property type="molecule type" value="Genomic_DNA"/>
</dbReference>
<dbReference type="Gene3D" id="3.40.50.10090">
    <property type="match status" value="2"/>
</dbReference>
<evidence type="ECO:0000256" key="2">
    <source>
        <dbReference type="ARBA" id="ARBA00008133"/>
    </source>
</evidence>
<evidence type="ECO:0000259" key="10">
    <source>
        <dbReference type="Pfam" id="PF02602"/>
    </source>
</evidence>
<organism evidence="11 12">
    <name type="scientific">Actinomyces bovis</name>
    <dbReference type="NCBI Taxonomy" id="1658"/>
    <lineage>
        <taxon>Bacteria</taxon>
        <taxon>Bacillati</taxon>
        <taxon>Actinomycetota</taxon>
        <taxon>Actinomycetes</taxon>
        <taxon>Actinomycetales</taxon>
        <taxon>Actinomycetaceae</taxon>
        <taxon>Actinomyces</taxon>
    </lineage>
</organism>
<dbReference type="InterPro" id="IPR003754">
    <property type="entry name" value="4pyrrol_synth_uPrphyn_synth"/>
</dbReference>